<protein>
    <submittedName>
        <fullName evidence="2">Uncharacterized protein</fullName>
    </submittedName>
</protein>
<organism evidence="2 3">
    <name type="scientific">Brachionus plicatilis</name>
    <name type="common">Marine rotifer</name>
    <name type="synonym">Brachionus muelleri</name>
    <dbReference type="NCBI Taxonomy" id="10195"/>
    <lineage>
        <taxon>Eukaryota</taxon>
        <taxon>Metazoa</taxon>
        <taxon>Spiralia</taxon>
        <taxon>Gnathifera</taxon>
        <taxon>Rotifera</taxon>
        <taxon>Eurotatoria</taxon>
        <taxon>Monogononta</taxon>
        <taxon>Pseudotrocha</taxon>
        <taxon>Ploima</taxon>
        <taxon>Brachionidae</taxon>
        <taxon>Brachionus</taxon>
    </lineage>
</organism>
<comment type="caution">
    <text evidence="2">The sequence shown here is derived from an EMBL/GenBank/DDBJ whole genome shotgun (WGS) entry which is preliminary data.</text>
</comment>
<reference evidence="2 3" key="1">
    <citation type="journal article" date="2018" name="Sci. Rep.">
        <title>Genomic signatures of local adaptation to the degree of environmental predictability in rotifers.</title>
        <authorList>
            <person name="Franch-Gras L."/>
            <person name="Hahn C."/>
            <person name="Garcia-Roger E.M."/>
            <person name="Carmona M.J."/>
            <person name="Serra M."/>
            <person name="Gomez A."/>
        </authorList>
    </citation>
    <scope>NUCLEOTIDE SEQUENCE [LARGE SCALE GENOMIC DNA]</scope>
    <source>
        <strain evidence="2">HYR1</strain>
    </source>
</reference>
<feature type="signal peptide" evidence="1">
    <location>
        <begin position="1"/>
        <end position="18"/>
    </location>
</feature>
<feature type="chain" id="PRO_5018317679" evidence="1">
    <location>
        <begin position="19"/>
        <end position="168"/>
    </location>
</feature>
<accession>A0A3M7RQ67</accession>
<dbReference type="Proteomes" id="UP000276133">
    <property type="component" value="Unassembled WGS sequence"/>
</dbReference>
<dbReference type="AlphaFoldDB" id="A0A3M7RQ67"/>
<keyword evidence="1" id="KW-0732">Signal</keyword>
<evidence type="ECO:0000256" key="1">
    <source>
        <dbReference type="SAM" id="SignalP"/>
    </source>
</evidence>
<keyword evidence="3" id="KW-1185">Reference proteome</keyword>
<evidence type="ECO:0000313" key="3">
    <source>
        <dbReference type="Proteomes" id="UP000276133"/>
    </source>
</evidence>
<gene>
    <name evidence="2" type="ORF">BpHYR1_000990</name>
</gene>
<name>A0A3M7RQ67_BRAPC</name>
<dbReference type="EMBL" id="REGN01002887">
    <property type="protein sequence ID" value="RNA25684.1"/>
    <property type="molecule type" value="Genomic_DNA"/>
</dbReference>
<evidence type="ECO:0000313" key="2">
    <source>
        <dbReference type="EMBL" id="RNA25684.1"/>
    </source>
</evidence>
<proteinExistence type="predicted"/>
<sequence>MTLLIFIYLLTFLISSNSPKYPCHQDFLNIRTNVSTLISQKINFTKKKSLRLVWYTRAMAAISTSQETLNVVKKALSKHANPVLSSKQSLAMKYYYYYYYYLGHKICEHKVHILSKILMVTFFVKKRIKLNESVDVHTLNVENSTNVKLLFVEVAEELIDLIILSTKN</sequence>